<keyword evidence="1 6" id="KW-0540">Nuclease</keyword>
<feature type="active site" description="Proton donor/acceptor" evidence="6">
    <location>
        <position position="96"/>
    </location>
</feature>
<dbReference type="Pfam" id="PF09749">
    <property type="entry name" value="HVSL"/>
    <property type="match status" value="1"/>
</dbReference>
<name>A0A6G0YME8_APHCR</name>
<comment type="similarity">
    <text evidence="6">Belongs to the 2H phosphoesterase superfamily. USB1 family.</text>
</comment>
<dbReference type="GO" id="GO:0034477">
    <property type="term" value="P:U6 snRNA 3'-end processing"/>
    <property type="evidence" value="ECO:0007669"/>
    <property type="project" value="UniProtKB-UniRule"/>
</dbReference>
<dbReference type="SUPFAM" id="SSF55144">
    <property type="entry name" value="LigT-like"/>
    <property type="match status" value="1"/>
</dbReference>
<dbReference type="InterPro" id="IPR027521">
    <property type="entry name" value="Usb1"/>
</dbReference>
<dbReference type="EMBL" id="VUJU01003317">
    <property type="protein sequence ID" value="KAF0758378.1"/>
    <property type="molecule type" value="Genomic_DNA"/>
</dbReference>
<keyword evidence="4 6" id="KW-0539">Nucleus</keyword>
<dbReference type="Proteomes" id="UP000478052">
    <property type="component" value="Unassembled WGS sequence"/>
</dbReference>
<comment type="subcellular location">
    <subcellularLocation>
        <location evidence="6">Nucleus</location>
    </subcellularLocation>
</comment>
<evidence type="ECO:0000256" key="7">
    <source>
        <dbReference type="SAM" id="MobiDB-lite"/>
    </source>
</evidence>
<evidence type="ECO:0000256" key="3">
    <source>
        <dbReference type="ARBA" id="ARBA00023239"/>
    </source>
</evidence>
<sequence length="235" mass="27322">MDLIQRYSGNSDSDHDESEPKMLPVPKAIAKMFDGRLYHPKPNDQPNFHQGRSRLFEHERGNWATYVYVPCPDMDLIEIIQEKLTECGLEIIEHPHISLTKTVVLQYHWIQRFINDVKSKLSTILRFTVTFGNLEVFCNENCSRTFVGFLVEPAEILSQCVDQLDKVLSDYNLQKYYEDPKFHLSVAWCLGDQSSQLKTKLKSLELELEINTCRSLKVDKLVCKTGNKKYNFDLV</sequence>
<evidence type="ECO:0000256" key="4">
    <source>
        <dbReference type="ARBA" id="ARBA00023242"/>
    </source>
</evidence>
<dbReference type="GO" id="GO:1990838">
    <property type="term" value="F:poly(U)-specific exoribonuclease activity, producing 3' uridine cyclic phosphate ends"/>
    <property type="evidence" value="ECO:0007669"/>
    <property type="project" value="UniProtKB-UniRule"/>
</dbReference>
<feature type="region of interest" description="Disordered" evidence="7">
    <location>
        <begin position="1"/>
        <end position="21"/>
    </location>
</feature>
<dbReference type="InterPro" id="IPR009097">
    <property type="entry name" value="Cyclic_Pdiesterase"/>
</dbReference>
<gene>
    <name evidence="8" type="ORF">FWK35_00014060</name>
</gene>
<comment type="caution">
    <text evidence="8">The sequence shown here is derived from an EMBL/GenBank/DDBJ whole genome shotgun (WGS) entry which is preliminary data.</text>
</comment>
<keyword evidence="3" id="KW-0456">Lyase</keyword>
<dbReference type="PANTHER" id="PTHR13522:SF3">
    <property type="entry name" value="U6 SNRNA PHOSPHODIESTERASE 1"/>
    <property type="match status" value="1"/>
</dbReference>
<proteinExistence type="inferred from homology"/>
<evidence type="ECO:0000256" key="1">
    <source>
        <dbReference type="ARBA" id="ARBA00022722"/>
    </source>
</evidence>
<evidence type="ECO:0000313" key="8">
    <source>
        <dbReference type="EMBL" id="KAF0758378.1"/>
    </source>
</evidence>
<dbReference type="OrthoDB" id="49151at2759"/>
<dbReference type="AlphaFoldDB" id="A0A6G0YME8"/>
<evidence type="ECO:0000313" key="9">
    <source>
        <dbReference type="Proteomes" id="UP000478052"/>
    </source>
</evidence>
<dbReference type="GO" id="GO:0005634">
    <property type="term" value="C:nucleus"/>
    <property type="evidence" value="ECO:0007669"/>
    <property type="project" value="UniProtKB-SubCell"/>
</dbReference>
<evidence type="ECO:0000256" key="2">
    <source>
        <dbReference type="ARBA" id="ARBA00022801"/>
    </source>
</evidence>
<evidence type="ECO:0000256" key="5">
    <source>
        <dbReference type="ARBA" id="ARBA00029300"/>
    </source>
</evidence>
<reference evidence="8 9" key="1">
    <citation type="submission" date="2019-08" db="EMBL/GenBank/DDBJ databases">
        <title>Whole genome of Aphis craccivora.</title>
        <authorList>
            <person name="Voronova N.V."/>
            <person name="Shulinski R.S."/>
            <person name="Bandarenka Y.V."/>
            <person name="Zhorov D.G."/>
            <person name="Warner D."/>
        </authorList>
    </citation>
    <scope>NUCLEOTIDE SEQUENCE [LARGE SCALE GENOMIC DNA]</scope>
    <source>
        <strain evidence="8">180601</strain>
        <tissue evidence="8">Whole Body</tissue>
    </source>
</reference>
<feature type="active site" description="Proton donor/acceptor" evidence="6">
    <location>
        <position position="183"/>
    </location>
</feature>
<dbReference type="EC" id="3.1.4.-" evidence="6"/>
<comment type="catalytic activity">
    <reaction evidence="5">
        <text>a 3'-end uridylyl-uridine-RNA = a 3'-end 2',3'-cyclophospho-uridine-RNA + uridine</text>
        <dbReference type="Rhea" id="RHEA:46052"/>
        <dbReference type="Rhea" id="RHEA-COMP:17384"/>
        <dbReference type="Rhea" id="RHEA-COMP:17385"/>
        <dbReference type="ChEBI" id="CHEBI:16704"/>
        <dbReference type="ChEBI" id="CHEBI:85643"/>
        <dbReference type="ChEBI" id="CHEBI:85644"/>
    </reaction>
    <physiologicalReaction direction="left-to-right" evidence="5">
        <dbReference type="Rhea" id="RHEA:46053"/>
    </physiologicalReaction>
</comment>
<dbReference type="GO" id="GO:0016829">
    <property type="term" value="F:lyase activity"/>
    <property type="evidence" value="ECO:0007669"/>
    <property type="project" value="UniProtKB-KW"/>
</dbReference>
<dbReference type="PANTHER" id="PTHR13522">
    <property type="entry name" value="U6 SNRNA PHOSPHODIESTERASE 1"/>
    <property type="match status" value="1"/>
</dbReference>
<dbReference type="HAMAP" id="MF_03040">
    <property type="entry name" value="USB1"/>
    <property type="match status" value="1"/>
</dbReference>
<evidence type="ECO:0000256" key="6">
    <source>
        <dbReference type="HAMAP-Rule" id="MF_03040"/>
    </source>
</evidence>
<organism evidence="8 9">
    <name type="scientific">Aphis craccivora</name>
    <name type="common">Cowpea aphid</name>
    <dbReference type="NCBI Taxonomy" id="307492"/>
    <lineage>
        <taxon>Eukaryota</taxon>
        <taxon>Metazoa</taxon>
        <taxon>Ecdysozoa</taxon>
        <taxon>Arthropoda</taxon>
        <taxon>Hexapoda</taxon>
        <taxon>Insecta</taxon>
        <taxon>Pterygota</taxon>
        <taxon>Neoptera</taxon>
        <taxon>Paraneoptera</taxon>
        <taxon>Hemiptera</taxon>
        <taxon>Sternorrhyncha</taxon>
        <taxon>Aphidomorpha</taxon>
        <taxon>Aphidoidea</taxon>
        <taxon>Aphididae</taxon>
        <taxon>Aphidini</taxon>
        <taxon>Aphis</taxon>
        <taxon>Aphis</taxon>
    </lineage>
</organism>
<accession>A0A6G0YME8</accession>
<keyword evidence="9" id="KW-1185">Reference proteome</keyword>
<protein>
    <recommendedName>
        <fullName evidence="6">U6 snRNA phosphodiesterase</fullName>
        <ecNumber evidence="6">3.1.4.-</ecNumber>
    </recommendedName>
</protein>
<dbReference type="Gene3D" id="3.90.1140.10">
    <property type="entry name" value="Cyclic phosphodiesterase"/>
    <property type="match status" value="1"/>
</dbReference>
<keyword evidence="2 6" id="KW-0378">Hydrolase</keyword>
<comment type="function">
    <text evidence="6">Phosphodiesterase responsible for the U6 snRNA 3' end processing. Acts as an exoribonuclease (RNase) responsible for trimming the poly(U) tract of the last nucleotides in the pre-U6 snRNA molecule, leading to the formation of mature U6 snRNA.</text>
</comment>